<dbReference type="Pfam" id="PF00176">
    <property type="entry name" value="SNF2-rel_dom"/>
    <property type="match status" value="1"/>
</dbReference>
<dbReference type="InterPro" id="IPR049730">
    <property type="entry name" value="SNF2/RAD54-like_C"/>
</dbReference>
<dbReference type="InterPro" id="IPR000330">
    <property type="entry name" value="SNF2_N"/>
</dbReference>
<dbReference type="InterPro" id="IPR027417">
    <property type="entry name" value="P-loop_NTPase"/>
</dbReference>
<dbReference type="PANTHER" id="PTHR45766">
    <property type="entry name" value="DNA ANNEALING HELICASE AND ENDONUCLEASE ZRANB3 FAMILY MEMBER"/>
    <property type="match status" value="1"/>
</dbReference>
<keyword evidence="2 8" id="KW-0378">Hydrolase</keyword>
<dbReference type="Pfam" id="PF00271">
    <property type="entry name" value="Helicase_C"/>
    <property type="match status" value="1"/>
</dbReference>
<evidence type="ECO:0000313" key="8">
    <source>
        <dbReference type="EMBL" id="MFC2990622.1"/>
    </source>
</evidence>
<sequence>MQAQGTQARYAPGARVVVRDCEWIVRRADPSDDGGYILTVDGLSELVSGKSARFLTRLEEEADAIRVLDPAETRFEQDLTPGFEKSRLFIETQLRQITPADEKIHLGHKAAMDPVLYQLDPALQALKQNRQRILIADAVGLGKTLEAGILMTELMRRGRGKRILVLTLKSMMTQFQKEMWNRFTIPLTRLDSAGLQRVRNNIPGNHNPFYYYDKSIISIDTLKQDNEYRRHLEQAYWDIIVIDEAHNVAERGSSSQRAKLAQLLAGRSDTLIMLSATPHDGKARSFASLMNMLDPTAISDPEDYAREDFRDKGLVIRRFKKDIRDQVQQEFKERVVKDLYLNASLEEEAAYQALLDVPFTYRGEHSPERNGQLVRIGLQKSLFSSPAAARVSVEQRIKKLSHKAETSDDEHHEIQALHSLLLALRNVDAAHFRKYQELLTLLKSSDFGWKKTNTEDRLVIFSERIETLNWLEGQLMGDLKLKEDAGQILHGGMSDIEQQEIVEAFGKPESKLRVLLCSDVASEGINLHYLSHRLVHFDLPWSLMVFQQRNGRVDRYGQTEEPIITYLINRSDNPTVKGDQRILEILKEKDEQAYKNIGDSATFMKVHDAEAEAALTADAMATGTNAEAFDAKYQPDDSNEGDDLLALFLKPPALNPETAVSSSQGLSKEEEGEPPTVERYSLFESDYDFARQALEAINRERKQVSFTANNERQTLTLTPPDDLEYRFRFLPSEISPENGSLVLTADKARFEDEIRRSRQDENAWPKLHYLWPQHPAIQWLEDKLLAQVARHSAPVLALPDMPQVNAALQPGEAVFLVSGLIPNRKAHPVVWQWFAIRCQDNRVTDVQNAEAWLKQLQLGSKLPNRAQPLAISALEALRQPVIDSAQRQMAQHQADFTAATRPELDRQLAELKALQQRQVNQLELQLDRSSQAEHFKASRREERLVRIEKVFDDYRAWVQDTLTIEPVPFIQIIAVFTREDD</sequence>
<dbReference type="CDD" id="cd18793">
    <property type="entry name" value="SF2_C_SNF"/>
    <property type="match status" value="1"/>
</dbReference>
<dbReference type="Proteomes" id="UP001595386">
    <property type="component" value="Unassembled WGS sequence"/>
</dbReference>
<dbReference type="SUPFAM" id="SSF52540">
    <property type="entry name" value="P-loop containing nucleoside triphosphate hydrolases"/>
    <property type="match status" value="2"/>
</dbReference>
<evidence type="ECO:0000256" key="5">
    <source>
        <dbReference type="SAM" id="MobiDB-lite"/>
    </source>
</evidence>
<keyword evidence="1" id="KW-0547">Nucleotide-binding</keyword>
<dbReference type="PROSITE" id="PS51192">
    <property type="entry name" value="HELICASE_ATP_BIND_1"/>
    <property type="match status" value="1"/>
</dbReference>
<keyword evidence="3 8" id="KW-0347">Helicase</keyword>
<keyword evidence="4" id="KW-0067">ATP-binding</keyword>
<comment type="caution">
    <text evidence="8">The sequence shown here is derived from an EMBL/GenBank/DDBJ whole genome shotgun (WGS) entry which is preliminary data.</text>
</comment>
<dbReference type="InterPro" id="IPR014001">
    <property type="entry name" value="Helicase_ATP-bd"/>
</dbReference>
<feature type="domain" description="Helicase C-terminal" evidence="7">
    <location>
        <begin position="434"/>
        <end position="601"/>
    </location>
</feature>
<evidence type="ECO:0000313" key="9">
    <source>
        <dbReference type="Proteomes" id="UP001595386"/>
    </source>
</evidence>
<accession>A0ABV7AZU5</accession>
<feature type="region of interest" description="Disordered" evidence="5">
    <location>
        <begin position="656"/>
        <end position="676"/>
    </location>
</feature>
<name>A0ABV7AZU5_9GAMM</name>
<organism evidence="8 9">
    <name type="scientific">Halomonas tibetensis</name>
    <dbReference type="NCBI Taxonomy" id="2259590"/>
    <lineage>
        <taxon>Bacteria</taxon>
        <taxon>Pseudomonadati</taxon>
        <taxon>Pseudomonadota</taxon>
        <taxon>Gammaproteobacteria</taxon>
        <taxon>Oceanospirillales</taxon>
        <taxon>Halomonadaceae</taxon>
        <taxon>Halomonas</taxon>
    </lineage>
</organism>
<dbReference type="SMART" id="SM00490">
    <property type="entry name" value="HELICc"/>
    <property type="match status" value="1"/>
</dbReference>
<evidence type="ECO:0000256" key="1">
    <source>
        <dbReference type="ARBA" id="ARBA00022741"/>
    </source>
</evidence>
<evidence type="ECO:0000259" key="6">
    <source>
        <dbReference type="PROSITE" id="PS51192"/>
    </source>
</evidence>
<proteinExistence type="predicted"/>
<feature type="domain" description="Helicase ATP-binding" evidence="6">
    <location>
        <begin position="124"/>
        <end position="296"/>
    </location>
</feature>
<dbReference type="GO" id="GO:0016787">
    <property type="term" value="F:hydrolase activity"/>
    <property type="evidence" value="ECO:0007669"/>
    <property type="project" value="UniProtKB-KW"/>
</dbReference>
<keyword evidence="9" id="KW-1185">Reference proteome</keyword>
<dbReference type="EMBL" id="JBHRSQ010000006">
    <property type="protein sequence ID" value="MFC2990622.1"/>
    <property type="molecule type" value="Genomic_DNA"/>
</dbReference>
<dbReference type="Gene3D" id="3.40.50.10810">
    <property type="entry name" value="Tandem AAA-ATPase domain"/>
    <property type="match status" value="1"/>
</dbReference>
<protein>
    <submittedName>
        <fullName evidence="8">DEAD/DEAH box helicase</fullName>
        <ecNumber evidence="8">3.6.4.-</ecNumber>
    </submittedName>
</protein>
<dbReference type="Gene3D" id="3.40.50.300">
    <property type="entry name" value="P-loop containing nucleotide triphosphate hydrolases"/>
    <property type="match status" value="1"/>
</dbReference>
<dbReference type="InterPro" id="IPR038718">
    <property type="entry name" value="SNF2-like_sf"/>
</dbReference>
<gene>
    <name evidence="8" type="ORF">ACFODV_01090</name>
</gene>
<dbReference type="CDD" id="cd18011">
    <property type="entry name" value="DEXDc_RapA"/>
    <property type="match status" value="1"/>
</dbReference>
<dbReference type="SMART" id="SM00487">
    <property type="entry name" value="DEXDc"/>
    <property type="match status" value="1"/>
</dbReference>
<evidence type="ECO:0000259" key="7">
    <source>
        <dbReference type="PROSITE" id="PS51194"/>
    </source>
</evidence>
<dbReference type="InterPro" id="IPR001650">
    <property type="entry name" value="Helicase_C-like"/>
</dbReference>
<dbReference type="PROSITE" id="PS51194">
    <property type="entry name" value="HELICASE_CTER"/>
    <property type="match status" value="1"/>
</dbReference>
<dbReference type="RefSeq" id="WP_379753339.1">
    <property type="nucleotide sequence ID" value="NZ_JBHRSQ010000006.1"/>
</dbReference>
<dbReference type="InterPro" id="IPR057342">
    <property type="entry name" value="DEXDc_RapA"/>
</dbReference>
<evidence type="ECO:0000256" key="3">
    <source>
        <dbReference type="ARBA" id="ARBA00022806"/>
    </source>
</evidence>
<dbReference type="PANTHER" id="PTHR45766:SF6">
    <property type="entry name" value="SWI_SNF-RELATED MATRIX-ASSOCIATED ACTIN-DEPENDENT REGULATOR OF CHROMATIN SUBFAMILY A-LIKE PROTEIN 1"/>
    <property type="match status" value="1"/>
</dbReference>
<evidence type="ECO:0000256" key="2">
    <source>
        <dbReference type="ARBA" id="ARBA00022801"/>
    </source>
</evidence>
<dbReference type="GO" id="GO:0004386">
    <property type="term" value="F:helicase activity"/>
    <property type="evidence" value="ECO:0007669"/>
    <property type="project" value="UniProtKB-KW"/>
</dbReference>
<evidence type="ECO:0000256" key="4">
    <source>
        <dbReference type="ARBA" id="ARBA00022840"/>
    </source>
</evidence>
<reference evidence="9" key="1">
    <citation type="journal article" date="2019" name="Int. J. Syst. Evol. Microbiol.">
        <title>The Global Catalogue of Microorganisms (GCM) 10K type strain sequencing project: providing services to taxonomists for standard genome sequencing and annotation.</title>
        <authorList>
            <consortium name="The Broad Institute Genomics Platform"/>
            <consortium name="The Broad Institute Genome Sequencing Center for Infectious Disease"/>
            <person name="Wu L."/>
            <person name="Ma J."/>
        </authorList>
    </citation>
    <scope>NUCLEOTIDE SEQUENCE [LARGE SCALE GENOMIC DNA]</scope>
    <source>
        <strain evidence="9">KCTC 52660</strain>
    </source>
</reference>
<dbReference type="EC" id="3.6.4.-" evidence="8"/>